<dbReference type="OrthoDB" id="6059031at2"/>
<protein>
    <submittedName>
        <fullName evidence="1">Uncharacterized protein</fullName>
    </submittedName>
</protein>
<sequence>MTDRVLVQDLAEVSSKPTPGSELPVFQSEVLSRATFGASAASFTPETAVAPLPPNLAASLLAESLAGPWPPIDAPTFLVEVLRRDTASSAIVATGMNAFGDQPWPDAQRGVFAFRHDWMEPLVERLEWQTSVTRLASGNESRQARRRIPRRWLTYKVGNARQTDALVADWLADHLGQAAWWPLPQYAVHLTENAEEGALTLGVSEADWRRFGPPAAALRLTYDGVQGWDSDERWVLIIAPEGWQVAQLSDVETDLLWLAEPLARAAGAGSSVMPLVWGRAVDPADLTQWVPGMVGGSVTTTVTPAQTPDMDALDDAWLDEIPVWPDGNWRDDPTAVALATITRQDFSPADPWVRRDDPWATTALQRRYLASSLDEIEIWRARLWQTQGRLEAFWLPDGLAPILWVTAEADPEDGYLRVDGKDISARISDFWHRPAACLIVHPDGYRQYALTATCHLDQGGVLVLRSGLDDWVPTGSRVIRLVRCRLDHDAIDLYWHSPTLLEITLTARQLPEPRGNDRITYEPA</sequence>
<organism evidence="1 2">
    <name type="scientific">Nitrospira defluvii</name>
    <dbReference type="NCBI Taxonomy" id="330214"/>
    <lineage>
        <taxon>Bacteria</taxon>
        <taxon>Pseudomonadati</taxon>
        <taxon>Nitrospirota</taxon>
        <taxon>Nitrospiria</taxon>
        <taxon>Nitrospirales</taxon>
        <taxon>Nitrospiraceae</taxon>
        <taxon>Nitrospira</taxon>
    </lineage>
</organism>
<dbReference type="EMBL" id="FP929003">
    <property type="protein sequence ID" value="CBK39900.1"/>
    <property type="molecule type" value="Genomic_DNA"/>
</dbReference>
<dbReference type="AlphaFoldDB" id="D8P9J1"/>
<reference evidence="1 2" key="1">
    <citation type="journal article" date="2010" name="Proc. Natl. Acad. Sci. U.S.A.">
        <title>A Nitrospira metagenome illuminates the physiology and evolution of globally important nitrite-oxidizing bacteria.</title>
        <authorList>
            <person name="Lucker S."/>
            <person name="Wagner M."/>
            <person name="Maixner F."/>
            <person name="Pelletier E."/>
            <person name="Koch H."/>
            <person name="Vacherie B."/>
            <person name="Rattei T."/>
            <person name="Sinninghe Damste J."/>
            <person name="Spieck E."/>
            <person name="Le Paslier D."/>
            <person name="Daims H."/>
        </authorList>
    </citation>
    <scope>NUCLEOTIDE SEQUENCE [LARGE SCALE GENOMIC DNA]</scope>
</reference>
<keyword evidence="2" id="KW-1185">Reference proteome</keyword>
<accession>D8P9J1</accession>
<dbReference type="eggNOG" id="ENOG502Z820">
    <property type="taxonomic scope" value="Bacteria"/>
</dbReference>
<dbReference type="HOGENOM" id="CLU_520597_0_0_0"/>
<dbReference type="KEGG" id="nde:NIDE0116"/>
<dbReference type="Proteomes" id="UP000001660">
    <property type="component" value="Chromosome"/>
</dbReference>
<proteinExistence type="predicted"/>
<gene>
    <name evidence="1" type="ORF">NIDE0116</name>
</gene>
<name>D8P9J1_9BACT</name>
<dbReference type="STRING" id="330214.NIDE0116"/>
<evidence type="ECO:0000313" key="2">
    <source>
        <dbReference type="Proteomes" id="UP000001660"/>
    </source>
</evidence>
<evidence type="ECO:0000313" key="1">
    <source>
        <dbReference type="EMBL" id="CBK39900.1"/>
    </source>
</evidence>